<dbReference type="GO" id="GO:0005524">
    <property type="term" value="F:ATP binding"/>
    <property type="evidence" value="ECO:0007669"/>
    <property type="project" value="UniProtKB-UniRule"/>
</dbReference>
<evidence type="ECO:0000313" key="8">
    <source>
        <dbReference type="Proteomes" id="UP001295684"/>
    </source>
</evidence>
<feature type="binding site" evidence="4">
    <location>
        <position position="123"/>
    </location>
    <ligand>
        <name>ATP</name>
        <dbReference type="ChEBI" id="CHEBI:30616"/>
    </ligand>
</feature>
<dbReference type="SMART" id="SM00220">
    <property type="entry name" value="S_TKc"/>
    <property type="match status" value="1"/>
</dbReference>
<dbReference type="PANTHER" id="PTHR24347">
    <property type="entry name" value="SERINE/THREONINE-PROTEIN KINASE"/>
    <property type="match status" value="1"/>
</dbReference>
<keyword evidence="5" id="KW-0418">Kinase</keyword>
<reference evidence="7" key="1">
    <citation type="submission" date="2023-07" db="EMBL/GenBank/DDBJ databases">
        <authorList>
            <consortium name="AG Swart"/>
            <person name="Singh M."/>
            <person name="Singh A."/>
            <person name="Seah K."/>
            <person name="Emmerich C."/>
        </authorList>
    </citation>
    <scope>NUCLEOTIDE SEQUENCE</scope>
    <source>
        <strain evidence="7">DP1</strain>
    </source>
</reference>
<evidence type="ECO:0000256" key="4">
    <source>
        <dbReference type="PROSITE-ProRule" id="PRU10141"/>
    </source>
</evidence>
<dbReference type="PROSITE" id="PS00107">
    <property type="entry name" value="PROTEIN_KINASE_ATP"/>
    <property type="match status" value="1"/>
</dbReference>
<organism evidence="7 8">
    <name type="scientific">Euplotes crassus</name>
    <dbReference type="NCBI Taxonomy" id="5936"/>
    <lineage>
        <taxon>Eukaryota</taxon>
        <taxon>Sar</taxon>
        <taxon>Alveolata</taxon>
        <taxon>Ciliophora</taxon>
        <taxon>Intramacronucleata</taxon>
        <taxon>Spirotrichea</taxon>
        <taxon>Hypotrichia</taxon>
        <taxon>Euplotida</taxon>
        <taxon>Euplotidae</taxon>
        <taxon>Moneuplotes</taxon>
    </lineage>
</organism>
<comment type="subunit">
    <text evidence="1">Monomer.</text>
</comment>
<keyword evidence="5" id="KW-0808">Transferase</keyword>
<evidence type="ECO:0000313" key="7">
    <source>
        <dbReference type="EMBL" id="CAI2383463.1"/>
    </source>
</evidence>
<feature type="domain" description="Protein kinase" evidence="6">
    <location>
        <begin position="94"/>
        <end position="355"/>
    </location>
</feature>
<comment type="similarity">
    <text evidence="5">Belongs to the protein kinase superfamily.</text>
</comment>
<dbReference type="PROSITE" id="PS00108">
    <property type="entry name" value="PROTEIN_KINASE_ST"/>
    <property type="match status" value="1"/>
</dbReference>
<gene>
    <name evidence="7" type="ORF">ECRASSUSDP1_LOCUS24965</name>
</gene>
<dbReference type="AlphaFoldDB" id="A0AAD1Y2F4"/>
<dbReference type="GO" id="GO:0004674">
    <property type="term" value="F:protein serine/threonine kinase activity"/>
    <property type="evidence" value="ECO:0007669"/>
    <property type="project" value="UniProtKB-KW"/>
</dbReference>
<evidence type="ECO:0000256" key="5">
    <source>
        <dbReference type="RuleBase" id="RU000304"/>
    </source>
</evidence>
<dbReference type="EMBL" id="CAMPGE010025733">
    <property type="protein sequence ID" value="CAI2383463.1"/>
    <property type="molecule type" value="Genomic_DNA"/>
</dbReference>
<dbReference type="InterPro" id="IPR017441">
    <property type="entry name" value="Protein_kinase_ATP_BS"/>
</dbReference>
<proteinExistence type="inferred from homology"/>
<dbReference type="Proteomes" id="UP001295684">
    <property type="component" value="Unassembled WGS sequence"/>
</dbReference>
<keyword evidence="5" id="KW-0723">Serine/threonine-protein kinase</keyword>
<dbReference type="InterPro" id="IPR000719">
    <property type="entry name" value="Prot_kinase_dom"/>
</dbReference>
<comment type="caution">
    <text evidence="7">The sequence shown here is derived from an EMBL/GenBank/DDBJ whole genome shotgun (WGS) entry which is preliminary data.</text>
</comment>
<evidence type="ECO:0000256" key="2">
    <source>
        <dbReference type="ARBA" id="ARBA00022741"/>
    </source>
</evidence>
<dbReference type="SUPFAM" id="SSF56112">
    <property type="entry name" value="Protein kinase-like (PK-like)"/>
    <property type="match status" value="1"/>
</dbReference>
<evidence type="ECO:0000256" key="3">
    <source>
        <dbReference type="ARBA" id="ARBA00022840"/>
    </source>
</evidence>
<dbReference type="PROSITE" id="PS50011">
    <property type="entry name" value="PROTEIN_KINASE_DOM"/>
    <property type="match status" value="1"/>
</dbReference>
<keyword evidence="2 4" id="KW-0547">Nucleotide-binding</keyword>
<evidence type="ECO:0000259" key="6">
    <source>
        <dbReference type="PROSITE" id="PS50011"/>
    </source>
</evidence>
<protein>
    <recommendedName>
        <fullName evidence="6">Protein kinase domain-containing protein</fullName>
    </recommendedName>
</protein>
<keyword evidence="8" id="KW-1185">Reference proteome</keyword>
<dbReference type="Gene3D" id="1.10.510.10">
    <property type="entry name" value="Transferase(Phosphotransferase) domain 1"/>
    <property type="match status" value="1"/>
</dbReference>
<dbReference type="InterPro" id="IPR011009">
    <property type="entry name" value="Kinase-like_dom_sf"/>
</dbReference>
<name>A0AAD1Y2F4_EUPCR</name>
<keyword evidence="3 4" id="KW-0067">ATP-binding</keyword>
<accession>A0AAD1Y2F4</accession>
<dbReference type="FunFam" id="1.10.510.10:FF:000571">
    <property type="entry name" value="Maternal embryonic leucine zipper kinase"/>
    <property type="match status" value="1"/>
</dbReference>
<dbReference type="InterPro" id="IPR008271">
    <property type="entry name" value="Ser/Thr_kinase_AS"/>
</dbReference>
<dbReference type="Pfam" id="PF00069">
    <property type="entry name" value="Pkinase"/>
    <property type="match status" value="1"/>
</dbReference>
<sequence>MEDFNSFSETGCEIYVIENGGSILNYKKLFIQKNSNLYSKVQKNLGIQGDIYIYDKNGCRIDCDDDLRHLRNKDCVYVCPKERDFNYEYFLSMYSKKSQLGQGGYGSVYLLEHKLTKQKVAAKFVDISEFLKKAGDIQKAHREAQLMLKLTHENIVNLETVFILKNQVIIFMEYISGGELKKCIAKRGSPFSEEVAKKIMKILILAIEHMHSQNLVHRDLKLENILLIDENDPFSMKIIDFGISGLLTKVGIGEKINAGTIMYCPPEVLTKKKLSSDPKIDIWALGIIMYVLLTKEYPFSCDSDYKTYQSIIKDSIKFPRRTMLSKEARHLNKALLAKDHIHRYTITDIKSHPWISKEFEDDEQQMKPNFFEEIESNDSDFWEEEKLSIKPNNRRIVLRDKTCGLLRPALRIGATTKLGKLHTS</sequence>
<evidence type="ECO:0000256" key="1">
    <source>
        <dbReference type="ARBA" id="ARBA00011245"/>
    </source>
</evidence>